<feature type="domain" description="Glycosyltransferase 2-like" evidence="1">
    <location>
        <begin position="25"/>
        <end position="141"/>
    </location>
</feature>
<sequence length="456" mass="52134">MSRDLFTALMSRQPRALSDELPLVSVVTPTYNRAEFLPYLLYMFQYQDYPADRRELVILDDSPHSHAELVAELTRYAPYPERVRYIHLPERLPIGAKRNRLNALAQGEYIICMDDDDYYPADKIHYTVNEMRRHNALFAGCDTIPVWYSHINQIFMTASFGRKHVLNGTFAYHRNYLRNHRYDDRVTLGEEGSFTRGFTVPVLQLDPWRSILCVSHSRNTFDKDFVLASSKVQTTTLEQVVSDPLLHSFYQRLHQAPLSQQPDWGFFHRVVLIGENAALRQQLLDAGLPEGRLLSMAPQAHPRLTHMAVIQRAQQENWPNYLLLDSGMTWVRHQRGIDALNRLLRALPHIGWDGFHLGAELVAGWPLAQMPGVVAAHVQALPHLACCVNQPAYAALLARLAQASDADERLATADLRWFALYPGLFFHNQIIDGEPATARFFRKIGDVPQAGSQEFV</sequence>
<reference evidence="3" key="1">
    <citation type="submission" date="2023-07" db="EMBL/GenBank/DDBJ databases">
        <title>Structural and functional analysis of rice phyllospheric bacteria for their antimicrobial properties and defense elicitation against blast disease.</title>
        <authorList>
            <person name="Sahu K.P."/>
            <person name="Asharani P."/>
            <person name="Kumar M."/>
            <person name="Reddy B."/>
            <person name="Kumar A."/>
        </authorList>
    </citation>
    <scope>NUCLEOTIDE SEQUENCE [LARGE SCALE GENOMIC DNA]</scope>
    <source>
        <strain evidence="3">OsEp_Plm_30P10</strain>
    </source>
</reference>
<dbReference type="Pfam" id="PF00535">
    <property type="entry name" value="Glycos_transf_2"/>
    <property type="match status" value="1"/>
</dbReference>
<dbReference type="RefSeq" id="WP_322541449.1">
    <property type="nucleotide sequence ID" value="NZ_JAOBTT010000001.1"/>
</dbReference>
<dbReference type="PANTHER" id="PTHR22916">
    <property type="entry name" value="GLYCOSYLTRANSFERASE"/>
    <property type="match status" value="1"/>
</dbReference>
<dbReference type="InterPro" id="IPR001173">
    <property type="entry name" value="Glyco_trans_2-like"/>
</dbReference>
<dbReference type="Gene3D" id="3.90.550.10">
    <property type="entry name" value="Spore Coat Polysaccharide Biosynthesis Protein SpsA, Chain A"/>
    <property type="match status" value="1"/>
</dbReference>
<accession>A0ABU5LC73</accession>
<dbReference type="CDD" id="cd00761">
    <property type="entry name" value="Glyco_tranf_GTA_type"/>
    <property type="match status" value="1"/>
</dbReference>
<dbReference type="InterPro" id="IPR029044">
    <property type="entry name" value="Nucleotide-diphossugar_trans"/>
</dbReference>
<dbReference type="Proteomes" id="UP001288620">
    <property type="component" value="Unassembled WGS sequence"/>
</dbReference>
<comment type="caution">
    <text evidence="2">The sequence shown here is derived from an EMBL/GenBank/DDBJ whole genome shotgun (WGS) entry which is preliminary data.</text>
</comment>
<dbReference type="PANTHER" id="PTHR22916:SF3">
    <property type="entry name" value="UDP-GLCNAC:BETAGAL BETA-1,3-N-ACETYLGLUCOSAMINYLTRANSFERASE-LIKE PROTEIN 1"/>
    <property type="match status" value="1"/>
</dbReference>
<dbReference type="SUPFAM" id="SSF53448">
    <property type="entry name" value="Nucleotide-diphospho-sugar transferases"/>
    <property type="match status" value="1"/>
</dbReference>
<dbReference type="EMBL" id="JAOBTT010000001">
    <property type="protein sequence ID" value="MDZ7277331.1"/>
    <property type="molecule type" value="Genomic_DNA"/>
</dbReference>
<protein>
    <submittedName>
        <fullName evidence="2">Glycosyltransferase</fullName>
    </submittedName>
</protein>
<keyword evidence="3" id="KW-1185">Reference proteome</keyword>
<gene>
    <name evidence="2" type="ORF">N4G40_03410</name>
</gene>
<evidence type="ECO:0000313" key="2">
    <source>
        <dbReference type="EMBL" id="MDZ7277331.1"/>
    </source>
</evidence>
<name>A0ABU5LC73_9GAMM</name>
<evidence type="ECO:0000313" key="3">
    <source>
        <dbReference type="Proteomes" id="UP001288620"/>
    </source>
</evidence>
<organism evidence="2 3">
    <name type="scientific">Pantoea eucrina</name>
    <dbReference type="NCBI Taxonomy" id="472693"/>
    <lineage>
        <taxon>Bacteria</taxon>
        <taxon>Pseudomonadati</taxon>
        <taxon>Pseudomonadota</taxon>
        <taxon>Gammaproteobacteria</taxon>
        <taxon>Enterobacterales</taxon>
        <taxon>Erwiniaceae</taxon>
        <taxon>Pantoea</taxon>
    </lineage>
</organism>
<proteinExistence type="predicted"/>
<evidence type="ECO:0000259" key="1">
    <source>
        <dbReference type="Pfam" id="PF00535"/>
    </source>
</evidence>